<feature type="compositionally biased region" description="Basic and acidic residues" evidence="3">
    <location>
        <begin position="178"/>
        <end position="194"/>
    </location>
</feature>
<name>A0A5B0R1V5_PUCGR</name>
<dbReference type="SUPFAM" id="SSF81383">
    <property type="entry name" value="F-box domain"/>
    <property type="match status" value="1"/>
</dbReference>
<dbReference type="Gene3D" id="1.25.40.10">
    <property type="entry name" value="Tetratricopeptide repeat domain"/>
    <property type="match status" value="1"/>
</dbReference>
<protein>
    <recommendedName>
        <fullName evidence="4">F-box protein Hrt3/FBXO9 C-terminal domain-containing protein</fullName>
    </recommendedName>
</protein>
<dbReference type="GO" id="GO:0005737">
    <property type="term" value="C:cytoplasm"/>
    <property type="evidence" value="ECO:0007669"/>
    <property type="project" value="TreeGrafter"/>
</dbReference>
<evidence type="ECO:0000313" key="6">
    <source>
        <dbReference type="Proteomes" id="UP000324748"/>
    </source>
</evidence>
<feature type="region of interest" description="Disordered" evidence="3">
    <location>
        <begin position="154"/>
        <end position="196"/>
    </location>
</feature>
<feature type="region of interest" description="Disordered" evidence="3">
    <location>
        <begin position="593"/>
        <end position="630"/>
    </location>
</feature>
<feature type="compositionally biased region" description="Low complexity" evidence="3">
    <location>
        <begin position="34"/>
        <end position="54"/>
    </location>
</feature>
<sequence length="644" mass="71365">MSSSPQPPLQSSSPITQNELDSFRNEWIEEVNRTTTNTSPSATTASTASTATTAILQPQPRSSTSKLTVEQQPITATEPPPQSPLIIYARAVYYERTGLLDDALVDYRKALRLEPNIDRAYHKLKAEEIEALERRWITTENHSDPSFRFSRSFHTEQDSQHTHYPSTNPDQLGKRSHKINELDPDKPASSDSEHPSSTARLLNYLISSFEHHPWQRNPPNEESDVGPDQDPQSEAINSSDGQEGRSVRLVDEQLSNLEIESADDDDDGGAEGASSKRARPTGNSVQFERQEIETGCPIESLPAELFNDHILSVRGFRRATIHLLVGTIETFARTSRRARLLTLGSSVWRQICLSTYAHDLFVNRALDINPAEKLNLVESLCRKSHAHDWRRMYIEQPRLRLDGCYISLVRYPRLGESANPWYTPTHFVTYFRYLRFLEDGRCLSFTSTEEPSQVVRSLGWPKTGGGGGGGGSGTESVGGGGTSGNMTNMGGGGGGGTGGKSLDGLLFGLWSIEDDRVRLFKLHQDPRRLPSRRLLPPPLDRHVGRANYEFEIEGRLRSTRRGKMNKLDIIRLSTLNLNTGERLDIPLPATASGTTDGSFSDHSTNPHILADSSSSSSPSPASTSSPQSSTKPFIFSRVVAYDHS</sequence>
<dbReference type="SUPFAM" id="SSF48452">
    <property type="entry name" value="TPR-like"/>
    <property type="match status" value="1"/>
</dbReference>
<evidence type="ECO:0000256" key="2">
    <source>
        <dbReference type="PROSITE-ProRule" id="PRU00339"/>
    </source>
</evidence>
<accession>A0A5B0R1V5</accession>
<dbReference type="OrthoDB" id="2117972at2759"/>
<dbReference type="GO" id="GO:0031146">
    <property type="term" value="P:SCF-dependent proteasomal ubiquitin-dependent protein catabolic process"/>
    <property type="evidence" value="ECO:0007669"/>
    <property type="project" value="TreeGrafter"/>
</dbReference>
<feature type="compositionally biased region" description="Basic and acidic residues" evidence="3">
    <location>
        <begin position="242"/>
        <end position="251"/>
    </location>
</feature>
<feature type="compositionally biased region" description="Gly residues" evidence="3">
    <location>
        <begin position="462"/>
        <end position="495"/>
    </location>
</feature>
<dbReference type="InterPro" id="IPR045464">
    <property type="entry name" value="Hrt3/FBXO9_C"/>
</dbReference>
<dbReference type="PANTHER" id="PTHR12874">
    <property type="entry name" value="F-BOX ONLY PROTEIN 48-RELATED"/>
    <property type="match status" value="1"/>
</dbReference>
<dbReference type="AlphaFoldDB" id="A0A5B0R1V5"/>
<dbReference type="PANTHER" id="PTHR12874:SF9">
    <property type="entry name" value="F-BOX ONLY PROTEIN 48"/>
    <property type="match status" value="1"/>
</dbReference>
<evidence type="ECO:0000259" key="4">
    <source>
        <dbReference type="Pfam" id="PF19270"/>
    </source>
</evidence>
<feature type="region of interest" description="Disordered" evidence="3">
    <location>
        <begin position="211"/>
        <end position="289"/>
    </location>
</feature>
<evidence type="ECO:0000313" key="5">
    <source>
        <dbReference type="EMBL" id="KAA1119045.1"/>
    </source>
</evidence>
<organism evidence="5 6">
    <name type="scientific">Puccinia graminis f. sp. tritici</name>
    <dbReference type="NCBI Taxonomy" id="56615"/>
    <lineage>
        <taxon>Eukaryota</taxon>
        <taxon>Fungi</taxon>
        <taxon>Dikarya</taxon>
        <taxon>Basidiomycota</taxon>
        <taxon>Pucciniomycotina</taxon>
        <taxon>Pucciniomycetes</taxon>
        <taxon>Pucciniales</taxon>
        <taxon>Pucciniaceae</taxon>
        <taxon>Puccinia</taxon>
    </lineage>
</organism>
<dbReference type="InterPro" id="IPR036047">
    <property type="entry name" value="F-box-like_dom_sf"/>
</dbReference>
<feature type="compositionally biased region" description="Polar residues" evidence="3">
    <location>
        <begin position="593"/>
        <end position="606"/>
    </location>
</feature>
<dbReference type="SMART" id="SM00028">
    <property type="entry name" value="TPR"/>
    <property type="match status" value="1"/>
</dbReference>
<feature type="compositionally biased region" description="Basic and acidic residues" evidence="3">
    <location>
        <begin position="21"/>
        <end position="32"/>
    </location>
</feature>
<dbReference type="InterPro" id="IPR019734">
    <property type="entry name" value="TPR_rpt"/>
</dbReference>
<feature type="compositionally biased region" description="Polar residues" evidence="3">
    <location>
        <begin position="230"/>
        <end position="241"/>
    </location>
</feature>
<feature type="compositionally biased region" description="Polar residues" evidence="3">
    <location>
        <begin position="55"/>
        <end position="75"/>
    </location>
</feature>
<feature type="region of interest" description="Disordered" evidence="3">
    <location>
        <begin position="1"/>
        <end position="82"/>
    </location>
</feature>
<dbReference type="GO" id="GO:0019005">
    <property type="term" value="C:SCF ubiquitin ligase complex"/>
    <property type="evidence" value="ECO:0007669"/>
    <property type="project" value="TreeGrafter"/>
</dbReference>
<keyword evidence="1" id="KW-0833">Ubl conjugation pathway</keyword>
<feature type="repeat" description="TPR" evidence="2">
    <location>
        <begin position="84"/>
        <end position="117"/>
    </location>
</feature>
<gene>
    <name evidence="5" type="ORF">PGT21_013531</name>
</gene>
<keyword evidence="2" id="KW-0802">TPR repeat</keyword>
<feature type="region of interest" description="Disordered" evidence="3">
    <location>
        <begin position="454"/>
        <end position="495"/>
    </location>
</feature>
<evidence type="ECO:0000256" key="1">
    <source>
        <dbReference type="ARBA" id="ARBA00022786"/>
    </source>
</evidence>
<keyword evidence="6" id="KW-1185">Reference proteome</keyword>
<dbReference type="Pfam" id="PF19270">
    <property type="entry name" value="FBO_C"/>
    <property type="match status" value="1"/>
</dbReference>
<dbReference type="Proteomes" id="UP000324748">
    <property type="component" value="Unassembled WGS sequence"/>
</dbReference>
<evidence type="ECO:0000256" key="3">
    <source>
        <dbReference type="SAM" id="MobiDB-lite"/>
    </source>
</evidence>
<feature type="compositionally biased region" description="Low complexity" evidence="3">
    <location>
        <begin position="612"/>
        <end position="629"/>
    </location>
</feature>
<proteinExistence type="predicted"/>
<dbReference type="InterPro" id="IPR011990">
    <property type="entry name" value="TPR-like_helical_dom_sf"/>
</dbReference>
<dbReference type="PROSITE" id="PS50005">
    <property type="entry name" value="TPR"/>
    <property type="match status" value="1"/>
</dbReference>
<dbReference type="EMBL" id="VSWC01000001">
    <property type="protein sequence ID" value="KAA1119045.1"/>
    <property type="molecule type" value="Genomic_DNA"/>
</dbReference>
<feature type="compositionally biased region" description="Acidic residues" evidence="3">
    <location>
        <begin position="260"/>
        <end position="269"/>
    </location>
</feature>
<reference evidence="5 6" key="1">
    <citation type="submission" date="2019-05" db="EMBL/GenBank/DDBJ databases">
        <title>Emergence of the Ug99 lineage of the wheat stem rust pathogen through somatic hybridization.</title>
        <authorList>
            <person name="Li F."/>
            <person name="Upadhyaya N.M."/>
            <person name="Sperschneider J."/>
            <person name="Matny O."/>
            <person name="Nguyen-Phuc H."/>
            <person name="Mago R."/>
            <person name="Raley C."/>
            <person name="Miller M.E."/>
            <person name="Silverstein K.A.T."/>
            <person name="Henningsen E."/>
            <person name="Hirsch C.D."/>
            <person name="Visser B."/>
            <person name="Pretorius Z.A."/>
            <person name="Steffenson B.J."/>
            <person name="Schwessinger B."/>
            <person name="Dodds P.N."/>
            <person name="Figueroa M."/>
        </authorList>
    </citation>
    <scope>NUCLEOTIDE SEQUENCE [LARGE SCALE GENOMIC DNA]</scope>
    <source>
        <strain evidence="5">21-0</strain>
    </source>
</reference>
<feature type="domain" description="F-box protein Hrt3/FBXO9 C-terminal" evidence="4">
    <location>
        <begin position="380"/>
        <end position="458"/>
    </location>
</feature>
<comment type="caution">
    <text evidence="5">The sequence shown here is derived from an EMBL/GenBank/DDBJ whole genome shotgun (WGS) entry which is preliminary data.</text>
</comment>